<dbReference type="InterPro" id="IPR056823">
    <property type="entry name" value="TEN-like_YD-shell"/>
</dbReference>
<dbReference type="CDD" id="cd14740">
    <property type="entry name" value="PAAR_4"/>
    <property type="match status" value="1"/>
</dbReference>
<feature type="domain" description="Teneurin-like YD-shell" evidence="4">
    <location>
        <begin position="636"/>
        <end position="787"/>
    </location>
</feature>
<dbReference type="InterPro" id="IPR006530">
    <property type="entry name" value="YD"/>
</dbReference>
<dbReference type="NCBIfam" id="TIGR01643">
    <property type="entry name" value="YD_repeat_2x"/>
    <property type="match status" value="6"/>
</dbReference>
<feature type="compositionally biased region" description="Polar residues" evidence="2">
    <location>
        <begin position="30"/>
        <end position="56"/>
    </location>
</feature>
<keyword evidence="6" id="KW-1185">Reference proteome</keyword>
<feature type="domain" description="DUF6531" evidence="3">
    <location>
        <begin position="373"/>
        <end position="431"/>
    </location>
</feature>
<evidence type="ECO:0000259" key="3">
    <source>
        <dbReference type="Pfam" id="PF20148"/>
    </source>
</evidence>
<organism evidence="5 6">
    <name type="scientific">Chryseobacterium pennipullorum</name>
    <dbReference type="NCBI Taxonomy" id="2258963"/>
    <lineage>
        <taxon>Bacteria</taxon>
        <taxon>Pseudomonadati</taxon>
        <taxon>Bacteroidota</taxon>
        <taxon>Flavobacteriia</taxon>
        <taxon>Flavobacteriales</taxon>
        <taxon>Weeksellaceae</taxon>
        <taxon>Chryseobacterium group</taxon>
        <taxon>Chryseobacterium</taxon>
    </lineage>
</organism>
<protein>
    <submittedName>
        <fullName evidence="5">Type IV secretion protein Rhs</fullName>
    </submittedName>
</protein>
<dbReference type="InterPro" id="IPR045351">
    <property type="entry name" value="DUF6531"/>
</dbReference>
<feature type="compositionally biased region" description="Basic and acidic residues" evidence="2">
    <location>
        <begin position="15"/>
        <end position="25"/>
    </location>
</feature>
<evidence type="ECO:0000256" key="2">
    <source>
        <dbReference type="SAM" id="MobiDB-lite"/>
    </source>
</evidence>
<comment type="caution">
    <text evidence="5">The sequence shown here is derived from an EMBL/GenBank/DDBJ whole genome shotgun (WGS) entry which is preliminary data.</text>
</comment>
<gene>
    <name evidence="5" type="ORF">DRF67_10245</name>
</gene>
<evidence type="ECO:0000256" key="1">
    <source>
        <dbReference type="ARBA" id="ARBA00022737"/>
    </source>
</evidence>
<dbReference type="Pfam" id="PF25023">
    <property type="entry name" value="TEN_YD-shell"/>
    <property type="match status" value="2"/>
</dbReference>
<dbReference type="InterPro" id="IPR022385">
    <property type="entry name" value="Rhs_assc_core"/>
</dbReference>
<dbReference type="NCBIfam" id="TIGR03696">
    <property type="entry name" value="Rhs_assc_core"/>
    <property type="match status" value="1"/>
</dbReference>
<dbReference type="Gene3D" id="2.180.10.10">
    <property type="entry name" value="RHS repeat-associated core"/>
    <property type="match status" value="2"/>
</dbReference>
<sequence>MADQNKKIVKPIKVAKPDMNPDRSWKVNADVTSVSGDKTTQGWKNGMKNNFDSLNPVSMVKSVTGGGDSGQAQKSSGGGGGDGAVTAEKATPESKVKLIKVNTPTLASTAIQHTSKHFDIVLAIDIHWTLIPPPPSFMLIPLPLPHPFIGIVFDVMDYITITIPIPQFARDAFPSLPESIPMGGSIFVHGRHKATTTTSVMGVVIPFRHVTSLIPVYLIPFLQEAPHEGEVYYGSQTVLAQGSKMSGNQPQQVLTCMGFPFGMTMLPAMPNKPKKNPLAYFAFYNNFSSMYIQINTGGPVLVGGAFVPHVYTAGEMLMRLAGMFLMRSLTKKMGKLGASGLKKFNNSILKKAPFSKFKFANALSKKLCHWGFEPVNFATGAMVFEWDDFEIHGSTPLSWRNRWHSDRPYDFGPLGNGVFSNHDLFILPEENNRFAGWMHPDENIAMLIPAPEIGEEMTYFRDQKIWQYRPDSSIWVIRKGTDVYTYKRFLHPTEGPLYKVIRIEYGDGTIRDYEYQDRSIVLKSIKDVRSGFRIETVIHPELKKVTEVYYCYKDQRDLQVRYHYDERGNLTHVWDIHKKAIVFAYDDENRVVRRTNRNEMIYTWEYDKKGRVVHTRGMEGYMEGRLRYDEEEGFTEVIYPKQDNKTEQYHYDENFLVYKIVDGEGGESWYDFTAHNELKMAGTPEGRVQGYTYDEMGNIKIFHTADGEEYHYQYNEFGQITARFSPSGASEKWNYDDEGKLISYTDPTEESVHYEYADGERIPERSIREDLITRYQYNQRGQLIQLISNAGPEQYWKYDDYGRLLLFSPKPLIRTLISRDKMGRAVEINENGQLPLKLRYDAYDLPVYATDGHAEWLMSYTPMGTLKRQVRRNSQTHKKEETLIFGYDAYENLMSITNEKGEIYQFERNLNNEITEETGFDGQKKFFVRNKDGWVTQSRTSHGNDTFYEYDLSGRLTQTHYPDGTWEAYQYDTSGLLIKADNENSSVAFQRNKLGLVTSEKQGEQSIHYEYDSQGNLTGLRSSLGAEVDYTYNDLGQLETVTAAAQHVQMPWQLNINIDRNGQRYSREMTGGIESTFEFDHLGMPVSQKINVNKTNTAFHKEYDWGAGSRLLHVLDRVSGRKTRFDYDAFRSLIAAEHSNGDVQFKNPDATGCVYESAGRTDRVYGKGGQLIRDKNWFYHYDGEGNLLLKSKRQINNFKPEKTDDRESSHPYYKTIASDWLNGPKLRDGAALPDVLQDNSTDLQNPEWESGDWAYSWNAKGMLATVKRPDGREVSFEYDALGRRVSKTGLRKITRYVWDANLLLHEWSYDIEDVPKNSINADNQFVSEKETTDNVVTWIYERGIYVPCAKIINGERYSIVSDYIGRPVQAYTDSGELIWSAEFDIYGNLNNVKGRRDFIPFRQLGQYEDQELEGLYYNRWRYYDAASGIYLSKDPIGLKGNNDTLYAYVNDCNTWVDILGLHNDPVNFLQELVRDAHSTLGDGKGFSVTAVGVDADGNYYVSSSKPYVPRQIKQWAKDMGVTVIQSKMDDVHAEEALINANKGIKDIEPSTKVCIDCEHHMKNNNVKFEQGTTGKPSKNRQEGGKYHVPGGKYQPKYK</sequence>
<dbReference type="InterPro" id="IPR050708">
    <property type="entry name" value="T6SS_VgrG/RHS"/>
</dbReference>
<evidence type="ECO:0000259" key="4">
    <source>
        <dbReference type="Pfam" id="PF25023"/>
    </source>
</evidence>
<dbReference type="Proteomes" id="UP000256257">
    <property type="component" value="Unassembled WGS sequence"/>
</dbReference>
<accession>A0A3D9B269</accession>
<dbReference type="EMBL" id="QNVV01000008">
    <property type="protein sequence ID" value="REC47418.1"/>
    <property type="molecule type" value="Genomic_DNA"/>
</dbReference>
<evidence type="ECO:0000313" key="5">
    <source>
        <dbReference type="EMBL" id="REC47418.1"/>
    </source>
</evidence>
<dbReference type="PANTHER" id="PTHR32305">
    <property type="match status" value="1"/>
</dbReference>
<dbReference type="Pfam" id="PF05593">
    <property type="entry name" value="RHS_repeat"/>
    <property type="match status" value="1"/>
</dbReference>
<dbReference type="InterPro" id="IPR031325">
    <property type="entry name" value="RHS_repeat"/>
</dbReference>
<name>A0A3D9B269_9FLAO</name>
<feature type="domain" description="Teneurin-like YD-shell" evidence="4">
    <location>
        <begin position="1251"/>
        <end position="1434"/>
    </location>
</feature>
<feature type="region of interest" description="Disordered" evidence="2">
    <location>
        <begin position="1566"/>
        <end position="1598"/>
    </location>
</feature>
<feature type="compositionally biased region" description="Polar residues" evidence="2">
    <location>
        <begin position="1566"/>
        <end position="1576"/>
    </location>
</feature>
<evidence type="ECO:0000313" key="6">
    <source>
        <dbReference type="Proteomes" id="UP000256257"/>
    </source>
</evidence>
<dbReference type="RefSeq" id="WP_115928212.1">
    <property type="nucleotide sequence ID" value="NZ_QNVV01000008.1"/>
</dbReference>
<keyword evidence="1" id="KW-0677">Repeat</keyword>
<feature type="region of interest" description="Disordered" evidence="2">
    <location>
        <begin position="1"/>
        <end position="89"/>
    </location>
</feature>
<reference evidence="5 6" key="1">
    <citation type="submission" date="2018-06" db="EMBL/GenBank/DDBJ databases">
        <title>Novel Chryseobacterium species.</title>
        <authorList>
            <person name="Newman J."/>
            <person name="Hugo C."/>
            <person name="Oosthuizen L."/>
            <person name="Charimba G."/>
        </authorList>
    </citation>
    <scope>NUCLEOTIDE SEQUENCE [LARGE SCALE GENOMIC DNA]</scope>
    <source>
        <strain evidence="5 6">7_F195</strain>
    </source>
</reference>
<dbReference type="Pfam" id="PF20148">
    <property type="entry name" value="DUF6531"/>
    <property type="match status" value="1"/>
</dbReference>
<proteinExistence type="predicted"/>
<dbReference type="PANTHER" id="PTHR32305:SF15">
    <property type="entry name" value="PROTEIN RHSA-RELATED"/>
    <property type="match status" value="1"/>
</dbReference>
<dbReference type="OrthoDB" id="9765204at2"/>